<keyword evidence="2" id="KW-0472">Membrane</keyword>
<accession>R7QSB9</accession>
<evidence type="ECO:0000313" key="5">
    <source>
        <dbReference type="Proteomes" id="UP000012073"/>
    </source>
</evidence>
<evidence type="ECO:0000256" key="1">
    <source>
        <dbReference type="SAM" id="MobiDB-lite"/>
    </source>
</evidence>
<dbReference type="AlphaFoldDB" id="R7QSB9"/>
<evidence type="ECO:0000256" key="2">
    <source>
        <dbReference type="SAM" id="Phobius"/>
    </source>
</evidence>
<dbReference type="Gramene" id="CDF40989">
    <property type="protein sequence ID" value="CDF40989"/>
    <property type="gene ID" value="CHC_T00007569001"/>
</dbReference>
<feature type="domain" description="LRAT" evidence="3">
    <location>
        <begin position="51"/>
        <end position="159"/>
    </location>
</feature>
<organism evidence="4 5">
    <name type="scientific">Chondrus crispus</name>
    <name type="common">Carrageen Irish moss</name>
    <name type="synonym">Polymorpha crispa</name>
    <dbReference type="NCBI Taxonomy" id="2769"/>
    <lineage>
        <taxon>Eukaryota</taxon>
        <taxon>Rhodophyta</taxon>
        <taxon>Florideophyceae</taxon>
        <taxon>Rhodymeniophycidae</taxon>
        <taxon>Gigartinales</taxon>
        <taxon>Gigartinaceae</taxon>
        <taxon>Chondrus</taxon>
    </lineage>
</organism>
<reference evidence="5" key="1">
    <citation type="journal article" date="2013" name="Proc. Natl. Acad. Sci. U.S.A.">
        <title>Genome structure and metabolic features in the red seaweed Chondrus crispus shed light on evolution of the Archaeplastida.</title>
        <authorList>
            <person name="Collen J."/>
            <person name="Porcel B."/>
            <person name="Carre W."/>
            <person name="Ball S.G."/>
            <person name="Chaparro C."/>
            <person name="Tonon T."/>
            <person name="Barbeyron T."/>
            <person name="Michel G."/>
            <person name="Noel B."/>
            <person name="Valentin K."/>
            <person name="Elias M."/>
            <person name="Artiguenave F."/>
            <person name="Arun A."/>
            <person name="Aury J.M."/>
            <person name="Barbosa-Neto J.F."/>
            <person name="Bothwell J.H."/>
            <person name="Bouget F.Y."/>
            <person name="Brillet L."/>
            <person name="Cabello-Hurtado F."/>
            <person name="Capella-Gutierrez S."/>
            <person name="Charrier B."/>
            <person name="Cladiere L."/>
            <person name="Cock J.M."/>
            <person name="Coelho S.M."/>
            <person name="Colleoni C."/>
            <person name="Czjzek M."/>
            <person name="Da Silva C."/>
            <person name="Delage L."/>
            <person name="Denoeud F."/>
            <person name="Deschamps P."/>
            <person name="Dittami S.M."/>
            <person name="Gabaldon T."/>
            <person name="Gachon C.M."/>
            <person name="Groisillier A."/>
            <person name="Herve C."/>
            <person name="Jabbari K."/>
            <person name="Katinka M."/>
            <person name="Kloareg B."/>
            <person name="Kowalczyk N."/>
            <person name="Labadie K."/>
            <person name="Leblanc C."/>
            <person name="Lopez P.J."/>
            <person name="McLachlan D.H."/>
            <person name="Meslet-Cladiere L."/>
            <person name="Moustafa A."/>
            <person name="Nehr Z."/>
            <person name="Nyvall Collen P."/>
            <person name="Panaud O."/>
            <person name="Partensky F."/>
            <person name="Poulain J."/>
            <person name="Rensing S.A."/>
            <person name="Rousvoal S."/>
            <person name="Samson G."/>
            <person name="Symeonidi A."/>
            <person name="Weissenbach J."/>
            <person name="Zambounis A."/>
            <person name="Wincker P."/>
            <person name="Boyen C."/>
        </authorList>
    </citation>
    <scope>NUCLEOTIDE SEQUENCE [LARGE SCALE GENOMIC DNA]</scope>
    <source>
        <strain evidence="5">cv. Stackhouse</strain>
    </source>
</reference>
<dbReference type="Proteomes" id="UP000012073">
    <property type="component" value="Unassembled WGS sequence"/>
</dbReference>
<evidence type="ECO:0000313" key="4">
    <source>
        <dbReference type="EMBL" id="CDF40989.1"/>
    </source>
</evidence>
<dbReference type="EMBL" id="HG002294">
    <property type="protein sequence ID" value="CDF40989.1"/>
    <property type="molecule type" value="Genomic_DNA"/>
</dbReference>
<dbReference type="Gene3D" id="3.90.1720.10">
    <property type="entry name" value="endopeptidase domain like (from Nostoc punctiforme)"/>
    <property type="match status" value="1"/>
</dbReference>
<dbReference type="GeneID" id="17318999"/>
<dbReference type="RefSeq" id="XP_005711283.1">
    <property type="nucleotide sequence ID" value="XM_005711226.1"/>
</dbReference>
<evidence type="ECO:0000259" key="3">
    <source>
        <dbReference type="PROSITE" id="PS51934"/>
    </source>
</evidence>
<keyword evidence="5" id="KW-1185">Reference proteome</keyword>
<protein>
    <recommendedName>
        <fullName evidence="3">LRAT domain-containing protein</fullName>
    </recommendedName>
</protein>
<name>R7QSB9_CHOCR</name>
<keyword evidence="2" id="KW-0812">Transmembrane</keyword>
<sequence length="221" mass="23878">MSHTPISQQGHPQHPHHHYQHVQFTCPTLSLPAAPQQTPAMSHIMVWRGAGQEDGLTGFWHHGILCPDGSVIHYSGMNGVKTLHNASIMRTSLSEFDGASGRAVHTVTYDAAEHARVYAHADVVRRAESRLGHSRYHLLFENCESFARWCVVGSEVSFQGQGVVMGAAAGVGSLVFGGGLLGAALTFVVVHKFWDRRANTSSGRESAANFDSDADSHDGRG</sequence>
<dbReference type="InterPro" id="IPR007053">
    <property type="entry name" value="LRAT_dom"/>
</dbReference>
<proteinExistence type="predicted"/>
<dbReference type="OrthoDB" id="421951at2759"/>
<keyword evidence="2" id="KW-1133">Transmembrane helix</keyword>
<gene>
    <name evidence="4" type="ORF">CHC_T00007569001</name>
</gene>
<dbReference type="KEGG" id="ccp:CHC_T00007569001"/>
<feature type="region of interest" description="Disordered" evidence="1">
    <location>
        <begin position="1"/>
        <end position="21"/>
    </location>
</feature>
<feature type="transmembrane region" description="Helical" evidence="2">
    <location>
        <begin position="163"/>
        <end position="190"/>
    </location>
</feature>
<dbReference type="Pfam" id="PF04970">
    <property type="entry name" value="LRAT"/>
    <property type="match status" value="1"/>
</dbReference>
<dbReference type="PROSITE" id="PS51934">
    <property type="entry name" value="LRAT"/>
    <property type="match status" value="1"/>
</dbReference>